<keyword evidence="9" id="KW-1185">Reference proteome</keyword>
<keyword evidence="3" id="KW-0813">Transport</keyword>
<comment type="caution">
    <text evidence="8">The sequence shown here is derived from an EMBL/GenBank/DDBJ whole genome shotgun (WGS) entry which is preliminary data.</text>
</comment>
<evidence type="ECO:0000256" key="5">
    <source>
        <dbReference type="ARBA" id="ARBA00022970"/>
    </source>
</evidence>
<proteinExistence type="inferred from homology"/>
<dbReference type="Pfam" id="PF18639">
    <property type="entry name" value="Longin_2"/>
    <property type="match status" value="1"/>
</dbReference>
<evidence type="ECO:0000259" key="7">
    <source>
        <dbReference type="PROSITE" id="PS51836"/>
    </source>
</evidence>
<dbReference type="GO" id="GO:0015031">
    <property type="term" value="P:protein transport"/>
    <property type="evidence" value="ECO:0007669"/>
    <property type="project" value="UniProtKB-KW"/>
</dbReference>
<comment type="similarity">
    <text evidence="1">Belongs to the LST4 family.</text>
</comment>
<evidence type="ECO:0000256" key="2">
    <source>
        <dbReference type="ARBA" id="ARBA00013394"/>
    </source>
</evidence>
<evidence type="ECO:0000313" key="8">
    <source>
        <dbReference type="EMBL" id="CDO91825.1"/>
    </source>
</evidence>
<dbReference type="Proteomes" id="UP000031516">
    <property type="component" value="Unassembled WGS sequence"/>
</dbReference>
<dbReference type="AlphaFoldDB" id="A0A0A8KYX7"/>
<feature type="domain" description="UDENN FNIP1/2-type" evidence="7">
    <location>
        <begin position="61"/>
        <end position="696"/>
    </location>
</feature>
<evidence type="ECO:0000256" key="1">
    <source>
        <dbReference type="ARBA" id="ARBA00010162"/>
    </source>
</evidence>
<name>A0A0A8KYX7_9SACH</name>
<reference evidence="8 9" key="1">
    <citation type="submission" date="2014-03" db="EMBL/GenBank/DDBJ databases">
        <title>The genome of Kluyveromyces dobzhanskii.</title>
        <authorList>
            <person name="Nystedt B."/>
            <person name="Astrom S."/>
        </authorList>
    </citation>
    <scope>NUCLEOTIDE SEQUENCE [LARGE SCALE GENOMIC DNA]</scope>
    <source>
        <strain evidence="8 9">CBS 2104</strain>
    </source>
</reference>
<gene>
    <name evidence="8" type="ORF">KLDO_g158</name>
</gene>
<organism evidence="8 9">
    <name type="scientific">Kluyveromyces dobzhanskii CBS 2104</name>
    <dbReference type="NCBI Taxonomy" id="1427455"/>
    <lineage>
        <taxon>Eukaryota</taxon>
        <taxon>Fungi</taxon>
        <taxon>Dikarya</taxon>
        <taxon>Ascomycota</taxon>
        <taxon>Saccharomycotina</taxon>
        <taxon>Saccharomycetes</taxon>
        <taxon>Saccharomycetales</taxon>
        <taxon>Saccharomycetaceae</taxon>
        <taxon>Kluyveromyces</taxon>
    </lineage>
</organism>
<evidence type="ECO:0000256" key="4">
    <source>
        <dbReference type="ARBA" id="ARBA00022927"/>
    </source>
</evidence>
<protein>
    <recommendedName>
        <fullName evidence="2">Protein LST4</fullName>
    </recommendedName>
</protein>
<dbReference type="EMBL" id="CCBQ010000004">
    <property type="protein sequence ID" value="CDO91825.1"/>
    <property type="molecule type" value="Genomic_DNA"/>
</dbReference>
<dbReference type="GO" id="GO:0006865">
    <property type="term" value="P:amino acid transport"/>
    <property type="evidence" value="ECO:0007669"/>
    <property type="project" value="UniProtKB-KW"/>
</dbReference>
<accession>A0A0A8KYX7</accession>
<dbReference type="OrthoDB" id="4063558at2759"/>
<evidence type="ECO:0000256" key="6">
    <source>
        <dbReference type="SAM" id="MobiDB-lite"/>
    </source>
</evidence>
<dbReference type="PROSITE" id="PS51836">
    <property type="entry name" value="DENN_FNIP12"/>
    <property type="match status" value="1"/>
</dbReference>
<feature type="compositionally biased region" description="Polar residues" evidence="6">
    <location>
        <begin position="434"/>
        <end position="449"/>
    </location>
</feature>
<dbReference type="GO" id="GO:0005737">
    <property type="term" value="C:cytoplasm"/>
    <property type="evidence" value="ECO:0007669"/>
    <property type="project" value="UniProtKB-ARBA"/>
</dbReference>
<keyword evidence="5" id="KW-0029">Amino-acid transport</keyword>
<dbReference type="InterPro" id="IPR037545">
    <property type="entry name" value="DENN_FNIP1/2"/>
</dbReference>
<sequence length="714" mass="80164">MLGRLLRTSSLTEFVPFGGSSVGVTEEVFQNDSCYITDDMKTLLFGTKDRGLFERIANERLHSGGFRLIIAQELGHLTSRNNHQVILDHSVGNFHTATHIPLNELKDYIFGSPIRTIDYSASSDKIKVVKSANMVLFTRIFYFNEKSALRIAISCCVTDDVLPVLTECWPRVSPLLDLCEGSLLKCLAKNDTRFLPKDWKARNCVDFGAVLQTFQRKIIPLLCGYSDPPRLFLYPIDSIPYIRTWIKYVTSWIELKDGPRIRFLTILLAKLRYDFASLLNEDSNTRIVILTGNMNVANRLVFILTAFLGPHFRGPLHRAISTQYCPSPAGRKLSSMSGASDFQFDLKPSNSSITETNKGWEIPRVKRNPAFSVTSVSSDETGVQSFIQPSSLKSGASSVQYLSSSLNSVSGSYGSWFKKAGQSPSSRSNDSSSTEGAATLQRNNSSTSLHQQAVLSNVNVSQRVTPQQSPNVADYDEYPWYTASPVARESPRLEKRFSTSMAPYATDKEKRSHSQSEIYEVDMKRTVNRLVDESALSNAFAELVIDIPKYHSTRANEKHGEVVEVDVTLSKQSSSGQNQELLKRFTSYTPHYNQWFQVQACQITAESEKKIIHSMKRDLTLADRAIHKDNFASTLIISLRSREIKQVTIVKDSNNKFIQRTKKILQNGKVGPVSGTMLSAIEDMEQRLKKLMESTAHDEALLYLFNDLVSHTSS</sequence>
<feature type="compositionally biased region" description="Low complexity" evidence="6">
    <location>
        <begin position="423"/>
        <end position="433"/>
    </location>
</feature>
<evidence type="ECO:0000313" key="9">
    <source>
        <dbReference type="Proteomes" id="UP000031516"/>
    </source>
</evidence>
<evidence type="ECO:0000256" key="3">
    <source>
        <dbReference type="ARBA" id="ARBA00022448"/>
    </source>
</evidence>
<feature type="region of interest" description="Disordered" evidence="6">
    <location>
        <begin position="418"/>
        <end position="449"/>
    </location>
</feature>
<dbReference type="InterPro" id="IPR041153">
    <property type="entry name" value="LST4_longin"/>
</dbReference>
<keyword evidence="4" id="KW-0653">Protein transport</keyword>